<proteinExistence type="predicted"/>
<feature type="region of interest" description="Disordered" evidence="1">
    <location>
        <begin position="1"/>
        <end position="27"/>
    </location>
</feature>
<comment type="caution">
    <text evidence="2">The sequence shown here is derived from an EMBL/GenBank/DDBJ whole genome shotgun (WGS) entry which is preliminary data.</text>
</comment>
<gene>
    <name evidence="2" type="ORF">G2W53_040760</name>
</gene>
<dbReference type="Proteomes" id="UP000634136">
    <property type="component" value="Unassembled WGS sequence"/>
</dbReference>
<evidence type="ECO:0000313" key="3">
    <source>
        <dbReference type="Proteomes" id="UP000634136"/>
    </source>
</evidence>
<accession>A0A834W2A4</accession>
<protein>
    <submittedName>
        <fullName evidence="2">Uncharacterized protein</fullName>
    </submittedName>
</protein>
<dbReference type="AlphaFoldDB" id="A0A834W2A4"/>
<evidence type="ECO:0000313" key="2">
    <source>
        <dbReference type="EMBL" id="KAF7801649.1"/>
    </source>
</evidence>
<organism evidence="2 3">
    <name type="scientific">Senna tora</name>
    <dbReference type="NCBI Taxonomy" id="362788"/>
    <lineage>
        <taxon>Eukaryota</taxon>
        <taxon>Viridiplantae</taxon>
        <taxon>Streptophyta</taxon>
        <taxon>Embryophyta</taxon>
        <taxon>Tracheophyta</taxon>
        <taxon>Spermatophyta</taxon>
        <taxon>Magnoliopsida</taxon>
        <taxon>eudicotyledons</taxon>
        <taxon>Gunneridae</taxon>
        <taxon>Pentapetalae</taxon>
        <taxon>rosids</taxon>
        <taxon>fabids</taxon>
        <taxon>Fabales</taxon>
        <taxon>Fabaceae</taxon>
        <taxon>Caesalpinioideae</taxon>
        <taxon>Cassia clade</taxon>
        <taxon>Senna</taxon>
    </lineage>
</organism>
<name>A0A834W2A4_9FABA</name>
<keyword evidence="3" id="KW-1185">Reference proteome</keyword>
<sequence length="99" mass="10986">MKQRSKANKTSRGSSFTRPAFNIPLTSTPSRFKTAAKSSMKGEKNINKSKASLLSHISEVTSWNDVVANEVEDNTLSSHATCSASVIWAYGLWKIWSRH</sequence>
<evidence type="ECO:0000256" key="1">
    <source>
        <dbReference type="SAM" id="MobiDB-lite"/>
    </source>
</evidence>
<reference evidence="2" key="1">
    <citation type="submission" date="2020-09" db="EMBL/GenBank/DDBJ databases">
        <title>Genome-Enabled Discovery of Anthraquinone Biosynthesis in Senna tora.</title>
        <authorList>
            <person name="Kang S.-H."/>
            <person name="Pandey R.P."/>
            <person name="Lee C.-M."/>
            <person name="Sim J.-S."/>
            <person name="Jeong J.-T."/>
            <person name="Choi B.-S."/>
            <person name="Jung M."/>
            <person name="Ginzburg D."/>
            <person name="Zhao K."/>
            <person name="Won S.Y."/>
            <person name="Oh T.-J."/>
            <person name="Yu Y."/>
            <person name="Kim N.-H."/>
            <person name="Lee O.R."/>
            <person name="Lee T.-H."/>
            <person name="Bashyal P."/>
            <person name="Kim T.-S."/>
            <person name="Lee W.-H."/>
            <person name="Kawkins C."/>
            <person name="Kim C.-K."/>
            <person name="Kim J.S."/>
            <person name="Ahn B.O."/>
            <person name="Rhee S.Y."/>
            <person name="Sohng J.K."/>
        </authorList>
    </citation>
    <scope>NUCLEOTIDE SEQUENCE</scope>
    <source>
        <tissue evidence="2">Leaf</tissue>
    </source>
</reference>
<dbReference type="EMBL" id="JAAIUW010000013">
    <property type="protein sequence ID" value="KAF7801649.1"/>
    <property type="molecule type" value="Genomic_DNA"/>
</dbReference>